<dbReference type="AlphaFoldDB" id="A0A067KI67"/>
<protein>
    <submittedName>
        <fullName evidence="1">Uncharacterized protein</fullName>
    </submittedName>
</protein>
<reference evidence="1 2" key="1">
    <citation type="journal article" date="2014" name="PLoS ONE">
        <title>Global Analysis of Gene Expression Profiles in Physic Nut (Jatropha curcas L.) Seedlings Exposed to Salt Stress.</title>
        <authorList>
            <person name="Zhang L."/>
            <person name="Zhang C."/>
            <person name="Wu P."/>
            <person name="Chen Y."/>
            <person name="Li M."/>
            <person name="Jiang H."/>
            <person name="Wu G."/>
        </authorList>
    </citation>
    <scope>NUCLEOTIDE SEQUENCE [LARGE SCALE GENOMIC DNA]</scope>
    <source>
        <strain evidence="2">cv. GZQX0401</strain>
        <tissue evidence="1">Young leaves</tissue>
    </source>
</reference>
<name>A0A067KI67_JATCU</name>
<proteinExistence type="predicted"/>
<sequence length="164" mass="18863">MRGSHLKIGCQHIIENTLPQSQALRYGKKYPHTTSDPSIFQQMLNNLRWTTQRAKCSKRDSGTEALDNIIMVGKPEHALGALFTFISVHTALLVQGMLDTYTVSIEDYSKVSQLFEAARLKLAALWAYEKLKVMNLPLNHLMYDYKPRVFIQHHRCLTRDTVED</sequence>
<keyword evidence="2" id="KW-1185">Reference proteome</keyword>
<evidence type="ECO:0000313" key="2">
    <source>
        <dbReference type="Proteomes" id="UP000027138"/>
    </source>
</evidence>
<dbReference type="Proteomes" id="UP000027138">
    <property type="component" value="Unassembled WGS sequence"/>
</dbReference>
<accession>A0A067KI67</accession>
<dbReference type="EMBL" id="KK914476">
    <property type="protein sequence ID" value="KDP35787.1"/>
    <property type="molecule type" value="Genomic_DNA"/>
</dbReference>
<gene>
    <name evidence="1" type="ORF">JCGZ_10423</name>
</gene>
<evidence type="ECO:0000313" key="1">
    <source>
        <dbReference type="EMBL" id="KDP35787.1"/>
    </source>
</evidence>
<organism evidence="1 2">
    <name type="scientific">Jatropha curcas</name>
    <name type="common">Barbados nut</name>
    <dbReference type="NCBI Taxonomy" id="180498"/>
    <lineage>
        <taxon>Eukaryota</taxon>
        <taxon>Viridiplantae</taxon>
        <taxon>Streptophyta</taxon>
        <taxon>Embryophyta</taxon>
        <taxon>Tracheophyta</taxon>
        <taxon>Spermatophyta</taxon>
        <taxon>Magnoliopsida</taxon>
        <taxon>eudicotyledons</taxon>
        <taxon>Gunneridae</taxon>
        <taxon>Pentapetalae</taxon>
        <taxon>rosids</taxon>
        <taxon>fabids</taxon>
        <taxon>Malpighiales</taxon>
        <taxon>Euphorbiaceae</taxon>
        <taxon>Crotonoideae</taxon>
        <taxon>Jatropheae</taxon>
        <taxon>Jatropha</taxon>
    </lineage>
</organism>